<keyword evidence="4 7" id="KW-0812">Transmembrane</keyword>
<feature type="transmembrane region" description="Helical" evidence="7">
    <location>
        <begin position="181"/>
        <end position="200"/>
    </location>
</feature>
<comment type="caution">
    <text evidence="8">The sequence shown here is derived from an EMBL/GenBank/DDBJ whole genome shotgun (WGS) entry which is preliminary data.</text>
</comment>
<dbReference type="PRINTS" id="PR00173">
    <property type="entry name" value="EDTRNSPORT"/>
</dbReference>
<evidence type="ECO:0000256" key="4">
    <source>
        <dbReference type="ARBA" id="ARBA00022692"/>
    </source>
</evidence>
<dbReference type="InterPro" id="IPR001991">
    <property type="entry name" value="Na-dicarboxylate_symporter"/>
</dbReference>
<reference evidence="8 9" key="1">
    <citation type="journal article" date="2015" name="Infect. Genet. Evol.">
        <title>Genomic sequences of six botulinum neurotoxin-producing strains representing three clostridial species illustrate the mobility and diversity of botulinum neurotoxin genes.</title>
        <authorList>
            <person name="Smith T.J."/>
            <person name="Hill K.K."/>
            <person name="Xie G."/>
            <person name="Foley B.T."/>
            <person name="Williamson C.H."/>
            <person name="Foster J.T."/>
            <person name="Johnson S.L."/>
            <person name="Chertkov O."/>
            <person name="Teshima H."/>
            <person name="Gibbons H.S."/>
            <person name="Johnsky L.A."/>
            <person name="Karavis M.A."/>
            <person name="Smith L.A."/>
        </authorList>
    </citation>
    <scope>NUCLEOTIDE SEQUENCE [LARGE SCALE GENOMIC DNA]</scope>
    <source>
        <strain evidence="8 9">CDC 2741</strain>
    </source>
</reference>
<organism evidence="8 9">
    <name type="scientific">Clostridium argentinense CDC 2741</name>
    <dbReference type="NCBI Taxonomy" id="1418104"/>
    <lineage>
        <taxon>Bacteria</taxon>
        <taxon>Bacillati</taxon>
        <taxon>Bacillota</taxon>
        <taxon>Clostridia</taxon>
        <taxon>Eubacteriales</taxon>
        <taxon>Clostridiaceae</taxon>
        <taxon>Clostridium</taxon>
    </lineage>
</organism>
<feature type="transmembrane region" description="Helical" evidence="7">
    <location>
        <begin position="249"/>
        <end position="268"/>
    </location>
</feature>
<keyword evidence="6 7" id="KW-0472">Membrane</keyword>
<protein>
    <submittedName>
        <fullName evidence="8">Dicarboxylate symporter family protein</fullName>
    </submittedName>
</protein>
<dbReference type="PANTHER" id="PTHR42865">
    <property type="entry name" value="PROTON/GLUTAMATE-ASPARTATE SYMPORTER"/>
    <property type="match status" value="1"/>
</dbReference>
<evidence type="ECO:0000256" key="3">
    <source>
        <dbReference type="ARBA" id="ARBA00022475"/>
    </source>
</evidence>
<evidence type="ECO:0000256" key="6">
    <source>
        <dbReference type="ARBA" id="ARBA00023136"/>
    </source>
</evidence>
<dbReference type="GO" id="GO:0015293">
    <property type="term" value="F:symporter activity"/>
    <property type="evidence" value="ECO:0007669"/>
    <property type="project" value="UniProtKB-KW"/>
</dbReference>
<feature type="transmembrane region" description="Helical" evidence="7">
    <location>
        <begin position="299"/>
        <end position="316"/>
    </location>
</feature>
<dbReference type="AlphaFoldDB" id="A0A0C1QYX3"/>
<gene>
    <name evidence="8" type="ORF">U732_1687</name>
</gene>
<keyword evidence="5 7" id="KW-1133">Transmembrane helix</keyword>
<keyword evidence="9" id="KW-1185">Reference proteome</keyword>
<proteinExistence type="predicted"/>
<evidence type="ECO:0000313" key="9">
    <source>
        <dbReference type="Proteomes" id="UP000031366"/>
    </source>
</evidence>
<evidence type="ECO:0000256" key="1">
    <source>
        <dbReference type="ARBA" id="ARBA00004651"/>
    </source>
</evidence>
<dbReference type="Gene3D" id="1.10.3860.10">
    <property type="entry name" value="Sodium:dicarboxylate symporter"/>
    <property type="match status" value="1"/>
</dbReference>
<dbReference type="InterPro" id="IPR036458">
    <property type="entry name" value="Na:dicarbo_symporter_sf"/>
</dbReference>
<feature type="transmembrane region" description="Helical" evidence="7">
    <location>
        <begin position="141"/>
        <end position="160"/>
    </location>
</feature>
<sequence>MKKIKTISMTKQILIGAFLGILIGIIFKEKVIGIKIIGDIFLRMLMMPVVLLVMGAVIEAVGNLDYHELGRIGGKMFFWFMLSTFLAAALGMILGKIFMSGEIASVIQGTYIVETVDQSIYDIILNFFPSNIFSSMVDSNMIQIIVFSIIFGVTLSAWNAEHKNCKFLGMLKEFNGIILKMITIIMKIAPIGICALVAYTTGSTGIKVIIPLMKFLLIFAVGSCLHLIFVILFVSFYCKVNPIRIANKLSRMTLFAFATTSSAISLPIKMEDSEKKLGVSQKVSRLVNPLGMTLNSNGLAMYLALSCIMIAQFYGIEISAMNMIKIVILSTLACLGTVAVPGGGLIALTMVVPSLGLPLESIALLSGIDWFSGMFRTVLNVDIDALIAMIIAKDEKELDYQILNS</sequence>
<dbReference type="SUPFAM" id="SSF118215">
    <property type="entry name" value="Proton glutamate symport protein"/>
    <property type="match status" value="1"/>
</dbReference>
<feature type="transmembrane region" description="Helical" evidence="7">
    <location>
        <begin position="76"/>
        <end position="99"/>
    </location>
</feature>
<feature type="transmembrane region" description="Helical" evidence="7">
    <location>
        <begin position="328"/>
        <end position="350"/>
    </location>
</feature>
<evidence type="ECO:0000256" key="5">
    <source>
        <dbReference type="ARBA" id="ARBA00022989"/>
    </source>
</evidence>
<feature type="transmembrane region" description="Helical" evidence="7">
    <location>
        <begin position="212"/>
        <end position="237"/>
    </location>
</feature>
<evidence type="ECO:0000256" key="2">
    <source>
        <dbReference type="ARBA" id="ARBA00022448"/>
    </source>
</evidence>
<comment type="subcellular location">
    <subcellularLocation>
        <location evidence="1">Cell membrane</location>
        <topology evidence="1">Multi-pass membrane protein</topology>
    </subcellularLocation>
</comment>
<dbReference type="STRING" id="29341.RSJ17_17080"/>
<dbReference type="Proteomes" id="UP000031366">
    <property type="component" value="Unassembled WGS sequence"/>
</dbReference>
<keyword evidence="3" id="KW-1003">Cell membrane</keyword>
<dbReference type="GO" id="GO:0005886">
    <property type="term" value="C:plasma membrane"/>
    <property type="evidence" value="ECO:0007669"/>
    <property type="project" value="UniProtKB-SubCell"/>
</dbReference>
<feature type="transmembrane region" description="Helical" evidence="7">
    <location>
        <begin position="40"/>
        <end position="64"/>
    </location>
</feature>
<name>A0A0C1QYX3_9CLOT</name>
<feature type="transmembrane region" description="Helical" evidence="7">
    <location>
        <begin position="12"/>
        <end position="28"/>
    </location>
</feature>
<evidence type="ECO:0000256" key="7">
    <source>
        <dbReference type="SAM" id="Phobius"/>
    </source>
</evidence>
<dbReference type="PANTHER" id="PTHR42865:SF7">
    <property type="entry name" value="PROTON_GLUTAMATE-ASPARTATE SYMPORTER"/>
    <property type="match status" value="1"/>
</dbReference>
<accession>A0A0C1QYX3</accession>
<evidence type="ECO:0000313" key="8">
    <source>
        <dbReference type="EMBL" id="KIE46267.1"/>
    </source>
</evidence>
<dbReference type="EMBL" id="AYSO01000017">
    <property type="protein sequence ID" value="KIE46267.1"/>
    <property type="molecule type" value="Genomic_DNA"/>
</dbReference>
<dbReference type="RefSeq" id="WP_039633498.1">
    <property type="nucleotide sequence ID" value="NZ_AYSO01000017.1"/>
</dbReference>
<keyword evidence="2" id="KW-0813">Transport</keyword>
<dbReference type="Pfam" id="PF00375">
    <property type="entry name" value="SDF"/>
    <property type="match status" value="1"/>
</dbReference>